<keyword evidence="1 2" id="KW-0597">Phosphoprotein</keyword>
<dbReference type="InterPro" id="IPR011006">
    <property type="entry name" value="CheY-like_superfamily"/>
</dbReference>
<evidence type="ECO:0000313" key="5">
    <source>
        <dbReference type="Proteomes" id="UP000582837"/>
    </source>
</evidence>
<dbReference type="Proteomes" id="UP000582837">
    <property type="component" value="Unassembled WGS sequence"/>
</dbReference>
<sequence length="129" mass="13909">MADERRRRLLVVEDSPMMVRMYRMVLGGRYELAFAPDGAQGLDAAAREPALDGLVVDINMPAMDGLEFIRRLRGELGMTEVPVLVCSTEATEADRESARASGANGFLPKPWTPPELLAALEAHLGGAAA</sequence>
<dbReference type="RefSeq" id="WP_205761654.1">
    <property type="nucleotide sequence ID" value="NZ_JABDTL010000001.1"/>
</dbReference>
<evidence type="ECO:0000313" key="4">
    <source>
        <dbReference type="EMBL" id="MBB6073708.1"/>
    </source>
</evidence>
<keyword evidence="5" id="KW-1185">Reference proteome</keyword>
<dbReference type="PANTHER" id="PTHR44591">
    <property type="entry name" value="STRESS RESPONSE REGULATOR PROTEIN 1"/>
    <property type="match status" value="1"/>
</dbReference>
<comment type="caution">
    <text evidence="4">The sequence shown here is derived from an EMBL/GenBank/DDBJ whole genome shotgun (WGS) entry which is preliminary data.</text>
</comment>
<dbReference type="SMART" id="SM00448">
    <property type="entry name" value="REC"/>
    <property type="match status" value="1"/>
</dbReference>
<dbReference type="Pfam" id="PF00072">
    <property type="entry name" value="Response_reg"/>
    <property type="match status" value="1"/>
</dbReference>
<proteinExistence type="predicted"/>
<dbReference type="EMBL" id="JACHIA010000028">
    <property type="protein sequence ID" value="MBB6073708.1"/>
    <property type="molecule type" value="Genomic_DNA"/>
</dbReference>
<gene>
    <name evidence="4" type="ORF">HNQ61_005379</name>
</gene>
<dbReference type="PROSITE" id="PS50110">
    <property type="entry name" value="RESPONSE_REGULATORY"/>
    <property type="match status" value="1"/>
</dbReference>
<name>A0A841H6V4_9BACT</name>
<dbReference type="InterPro" id="IPR001789">
    <property type="entry name" value="Sig_transdc_resp-reg_receiver"/>
</dbReference>
<dbReference type="Gene3D" id="3.40.50.2300">
    <property type="match status" value="1"/>
</dbReference>
<dbReference type="GO" id="GO:0000160">
    <property type="term" value="P:phosphorelay signal transduction system"/>
    <property type="evidence" value="ECO:0007669"/>
    <property type="project" value="InterPro"/>
</dbReference>
<reference evidence="4 5" key="1">
    <citation type="submission" date="2020-08" db="EMBL/GenBank/DDBJ databases">
        <title>Genomic Encyclopedia of Type Strains, Phase IV (KMG-IV): sequencing the most valuable type-strain genomes for metagenomic binning, comparative biology and taxonomic classification.</title>
        <authorList>
            <person name="Goeker M."/>
        </authorList>
    </citation>
    <scope>NUCLEOTIDE SEQUENCE [LARGE SCALE GENOMIC DNA]</scope>
    <source>
        <strain evidence="4 5">DSM 29007</strain>
    </source>
</reference>
<evidence type="ECO:0000259" key="3">
    <source>
        <dbReference type="PROSITE" id="PS50110"/>
    </source>
</evidence>
<protein>
    <submittedName>
        <fullName evidence="4">CheY-like chemotaxis protein</fullName>
    </submittedName>
</protein>
<dbReference type="SUPFAM" id="SSF52172">
    <property type="entry name" value="CheY-like"/>
    <property type="match status" value="1"/>
</dbReference>
<evidence type="ECO:0000256" key="1">
    <source>
        <dbReference type="ARBA" id="ARBA00022553"/>
    </source>
</evidence>
<dbReference type="InterPro" id="IPR050595">
    <property type="entry name" value="Bact_response_regulator"/>
</dbReference>
<dbReference type="AlphaFoldDB" id="A0A841H6V4"/>
<feature type="domain" description="Response regulatory" evidence="3">
    <location>
        <begin position="8"/>
        <end position="124"/>
    </location>
</feature>
<organism evidence="4 5">
    <name type="scientific">Longimicrobium terrae</name>
    <dbReference type="NCBI Taxonomy" id="1639882"/>
    <lineage>
        <taxon>Bacteria</taxon>
        <taxon>Pseudomonadati</taxon>
        <taxon>Gemmatimonadota</taxon>
        <taxon>Longimicrobiia</taxon>
        <taxon>Longimicrobiales</taxon>
        <taxon>Longimicrobiaceae</taxon>
        <taxon>Longimicrobium</taxon>
    </lineage>
</organism>
<evidence type="ECO:0000256" key="2">
    <source>
        <dbReference type="PROSITE-ProRule" id="PRU00169"/>
    </source>
</evidence>
<accession>A0A841H6V4</accession>
<dbReference type="PANTHER" id="PTHR44591:SF3">
    <property type="entry name" value="RESPONSE REGULATORY DOMAIN-CONTAINING PROTEIN"/>
    <property type="match status" value="1"/>
</dbReference>
<feature type="modified residue" description="4-aspartylphosphate" evidence="2">
    <location>
        <position position="57"/>
    </location>
</feature>